<dbReference type="Pfam" id="PF13545">
    <property type="entry name" value="HTH_Crp_2"/>
    <property type="match status" value="1"/>
</dbReference>
<dbReference type="SMART" id="SM00100">
    <property type="entry name" value="cNMP"/>
    <property type="match status" value="1"/>
</dbReference>
<dbReference type="AlphaFoldDB" id="A0A0D7W2J6"/>
<dbReference type="Gene3D" id="2.60.120.10">
    <property type="entry name" value="Jelly Rolls"/>
    <property type="match status" value="1"/>
</dbReference>
<dbReference type="Gene3D" id="3.40.50.2300">
    <property type="match status" value="1"/>
</dbReference>
<proteinExistence type="predicted"/>
<gene>
    <name evidence="9" type="ORF">PK35_05460</name>
</gene>
<dbReference type="GO" id="GO:0006355">
    <property type="term" value="P:regulation of DNA-templated transcription"/>
    <property type="evidence" value="ECO:0007669"/>
    <property type="project" value="InterPro"/>
</dbReference>
<dbReference type="EMBL" id="JTDV01000003">
    <property type="protein sequence ID" value="KJD33306.1"/>
    <property type="molecule type" value="Genomic_DNA"/>
</dbReference>
<dbReference type="PROSITE" id="PS51063">
    <property type="entry name" value="HTH_CRP_2"/>
    <property type="match status" value="1"/>
</dbReference>
<dbReference type="SMART" id="SM00419">
    <property type="entry name" value="HTH_CRP"/>
    <property type="match status" value="1"/>
</dbReference>
<dbReference type="SUPFAM" id="SSF51206">
    <property type="entry name" value="cAMP-binding domain-like"/>
    <property type="match status" value="1"/>
</dbReference>
<dbReference type="SMART" id="SM00448">
    <property type="entry name" value="REC"/>
    <property type="match status" value="1"/>
</dbReference>
<dbReference type="InterPro" id="IPR036390">
    <property type="entry name" value="WH_DNA-bd_sf"/>
</dbReference>
<dbReference type="InterPro" id="IPR001789">
    <property type="entry name" value="Sig_transdc_resp-reg_receiver"/>
</dbReference>
<evidence type="ECO:0000256" key="3">
    <source>
        <dbReference type="ARBA" id="ARBA00023125"/>
    </source>
</evidence>
<evidence type="ECO:0000313" key="10">
    <source>
        <dbReference type="Proteomes" id="UP000032361"/>
    </source>
</evidence>
<dbReference type="GO" id="GO:0000155">
    <property type="term" value="F:phosphorelay sensor kinase activity"/>
    <property type="evidence" value="ECO:0007669"/>
    <property type="project" value="TreeGrafter"/>
</dbReference>
<dbReference type="Pfam" id="PF00072">
    <property type="entry name" value="Response_reg"/>
    <property type="match status" value="1"/>
</dbReference>
<dbReference type="Proteomes" id="UP000032361">
    <property type="component" value="Unassembled WGS sequence"/>
</dbReference>
<dbReference type="PROSITE" id="PS50042">
    <property type="entry name" value="CNMP_BINDING_3"/>
    <property type="match status" value="1"/>
</dbReference>
<dbReference type="InterPro" id="IPR014710">
    <property type="entry name" value="RmlC-like_jellyroll"/>
</dbReference>
<dbReference type="CDD" id="cd00038">
    <property type="entry name" value="CAP_ED"/>
    <property type="match status" value="1"/>
</dbReference>
<dbReference type="SUPFAM" id="SSF46785">
    <property type="entry name" value="Winged helix' DNA-binding domain"/>
    <property type="match status" value="1"/>
</dbReference>
<comment type="caution">
    <text evidence="9">The sequence shown here is derived from an EMBL/GenBank/DDBJ whole genome shotgun (WGS) entry which is preliminary data.</text>
</comment>
<dbReference type="PANTHER" id="PTHR43547">
    <property type="entry name" value="TWO-COMPONENT HISTIDINE KINASE"/>
    <property type="match status" value="1"/>
</dbReference>
<dbReference type="SUPFAM" id="SSF52172">
    <property type="entry name" value="CheY-like"/>
    <property type="match status" value="1"/>
</dbReference>
<evidence type="ECO:0000259" key="8">
    <source>
        <dbReference type="PROSITE" id="PS51063"/>
    </source>
</evidence>
<dbReference type="InterPro" id="IPR011006">
    <property type="entry name" value="CheY-like_superfamily"/>
</dbReference>
<dbReference type="PROSITE" id="PS50110">
    <property type="entry name" value="RESPONSE_REGULATORY"/>
    <property type="match status" value="1"/>
</dbReference>
<dbReference type="OrthoDB" id="9127033at2"/>
<dbReference type="GO" id="GO:0003677">
    <property type="term" value="F:DNA binding"/>
    <property type="evidence" value="ECO:0007669"/>
    <property type="project" value="UniProtKB-KW"/>
</dbReference>
<keyword evidence="2" id="KW-0805">Transcription regulation</keyword>
<evidence type="ECO:0000256" key="1">
    <source>
        <dbReference type="ARBA" id="ARBA00022553"/>
    </source>
</evidence>
<reference evidence="9 10" key="1">
    <citation type="journal article" date="2015" name="Antonie Van Leeuwenhoek">
        <title>Tamlana nanhaiensis sp. nov., isolated from surface seawater collected from the South China Sea.</title>
        <authorList>
            <person name="Liu X."/>
            <person name="Lai Q."/>
            <person name="Du Y."/>
            <person name="Li G."/>
            <person name="Sun F."/>
            <person name="Shao Z."/>
        </authorList>
    </citation>
    <scope>NUCLEOTIDE SEQUENCE [LARGE SCALE GENOMIC DNA]</scope>
    <source>
        <strain evidence="9 10">FHC16</strain>
    </source>
</reference>
<dbReference type="STRING" id="1382798.PK35_05460"/>
<dbReference type="InterPro" id="IPR000595">
    <property type="entry name" value="cNMP-bd_dom"/>
</dbReference>
<feature type="modified residue" description="4-aspartylphosphate" evidence="5">
    <location>
        <position position="52"/>
    </location>
</feature>
<evidence type="ECO:0000256" key="4">
    <source>
        <dbReference type="ARBA" id="ARBA00023163"/>
    </source>
</evidence>
<dbReference type="Pfam" id="PF00027">
    <property type="entry name" value="cNMP_binding"/>
    <property type="match status" value="1"/>
</dbReference>
<sequence>MKKVLLIEDDAVLRENTAELLELSNFNVITAPNGRVGVTKAKTELPDIVVCDIMMPELDGYGVLKDLSGVEDTKYIPFIFLSAKTERKDVRRGMDLGADDYITKPFEEDELLSAIHSRIAKAAILKDEREQYSNSENNEDDLRSLNDLKNFFEDNGDEESYKKGDVIYEEGQHSNKVFLISRGLVKCNKLDEQGKYLTTALYKEDDLFGYNSINQTTPYQETATAMQDSELVALSKQTLEDVLDSNHKVTLELIQLLTDNITDVKDQLLQMAYSSVKRRTAKTLLKFAEKINRKPNDIIRVSRNDLASVAGVAQESLIRTLSSFKDLGLIEIEGRNIKVLDENKLHQVT</sequence>
<dbReference type="Gene3D" id="1.10.10.10">
    <property type="entry name" value="Winged helix-like DNA-binding domain superfamily/Winged helix DNA-binding domain"/>
    <property type="match status" value="1"/>
</dbReference>
<evidence type="ECO:0000256" key="2">
    <source>
        <dbReference type="ARBA" id="ARBA00023015"/>
    </source>
</evidence>
<feature type="domain" description="Cyclic nucleotide-binding" evidence="6">
    <location>
        <begin position="154"/>
        <end position="243"/>
    </location>
</feature>
<evidence type="ECO:0000259" key="6">
    <source>
        <dbReference type="PROSITE" id="PS50042"/>
    </source>
</evidence>
<dbReference type="InterPro" id="IPR036388">
    <property type="entry name" value="WH-like_DNA-bd_sf"/>
</dbReference>
<dbReference type="RefSeq" id="WP_044625698.1">
    <property type="nucleotide sequence ID" value="NZ_JTDV01000003.1"/>
</dbReference>
<evidence type="ECO:0000256" key="5">
    <source>
        <dbReference type="PROSITE-ProRule" id="PRU00169"/>
    </source>
</evidence>
<feature type="domain" description="HTH crp-type" evidence="8">
    <location>
        <begin position="274"/>
        <end position="343"/>
    </location>
</feature>
<evidence type="ECO:0000259" key="7">
    <source>
        <dbReference type="PROSITE" id="PS50110"/>
    </source>
</evidence>
<keyword evidence="1 5" id="KW-0597">Phosphoprotein</keyword>
<name>A0A0D7W2J6_9FLAO</name>
<keyword evidence="4" id="KW-0804">Transcription</keyword>
<dbReference type="PATRIC" id="fig|1382798.3.peg.2409"/>
<evidence type="ECO:0000313" key="9">
    <source>
        <dbReference type="EMBL" id="KJD33306.1"/>
    </source>
</evidence>
<dbReference type="InterPro" id="IPR018490">
    <property type="entry name" value="cNMP-bd_dom_sf"/>
</dbReference>
<keyword evidence="3" id="KW-0238">DNA-binding</keyword>
<accession>A0A0D7W2J6</accession>
<dbReference type="PANTHER" id="PTHR43547:SF2">
    <property type="entry name" value="HYBRID SIGNAL TRANSDUCTION HISTIDINE KINASE C"/>
    <property type="match status" value="1"/>
</dbReference>
<dbReference type="CDD" id="cd17574">
    <property type="entry name" value="REC_OmpR"/>
    <property type="match status" value="1"/>
</dbReference>
<protein>
    <submittedName>
        <fullName evidence="9">Transcriptional regulator</fullName>
    </submittedName>
</protein>
<keyword evidence="10" id="KW-1185">Reference proteome</keyword>
<feature type="domain" description="Response regulatory" evidence="7">
    <location>
        <begin position="3"/>
        <end position="119"/>
    </location>
</feature>
<organism evidence="9 10">
    <name type="scientific">Neotamlana nanhaiensis</name>
    <dbReference type="NCBI Taxonomy" id="1382798"/>
    <lineage>
        <taxon>Bacteria</taxon>
        <taxon>Pseudomonadati</taxon>
        <taxon>Bacteroidota</taxon>
        <taxon>Flavobacteriia</taxon>
        <taxon>Flavobacteriales</taxon>
        <taxon>Flavobacteriaceae</taxon>
        <taxon>Neotamlana</taxon>
    </lineage>
</organism>
<dbReference type="InterPro" id="IPR012318">
    <property type="entry name" value="HTH_CRP"/>
</dbReference>